<comment type="caution">
    <text evidence="1">The sequence shown here is derived from an EMBL/GenBank/DDBJ whole genome shotgun (WGS) entry which is preliminary data.</text>
</comment>
<evidence type="ECO:0000313" key="1">
    <source>
        <dbReference type="EMBL" id="OWY32845.1"/>
    </source>
</evidence>
<protein>
    <submittedName>
        <fullName evidence="1">Uncharacterized protein</fullName>
    </submittedName>
</protein>
<reference evidence="1 2" key="1">
    <citation type="journal article" date="2010" name="Int. J. Syst. Evol. Microbiol.">
        <title>Reclassification of Herbaspirillum putei as a later heterotypic synonym of Herbaspirillum huttiense, with the description of H. huttiense subsp. huttiense subsp. nov. and H. huttiense subsp. putei subsp. nov., comb. nov., and description of Herbaspirillum aquaticum sp. nov.</title>
        <authorList>
            <person name="Dobritsa A.P."/>
            <person name="Reddy M.C."/>
            <person name="Samadpour M."/>
        </authorList>
    </citation>
    <scope>NUCLEOTIDE SEQUENCE [LARGE SCALE GENOMIC DNA]</scope>
    <source>
        <strain evidence="1 2">IEH 4430</strain>
    </source>
</reference>
<sequence length="76" mass="8795">MDIPANDDQRNAEVGSVIKHASMTARIHETLYTLESRIIQEASGRQRPEYRVLLERNVIKDWTEGDVAQYFGLDIY</sequence>
<name>A0A225SQ13_9BURK</name>
<gene>
    <name evidence="1" type="ORF">CEJ45_19285</name>
</gene>
<dbReference type="AlphaFoldDB" id="A0A225SQ13"/>
<proteinExistence type="predicted"/>
<dbReference type="RefSeq" id="WP_088756653.1">
    <property type="nucleotide sequence ID" value="NZ_NJGV01000022.1"/>
</dbReference>
<organism evidence="1 2">
    <name type="scientific">Herbaspirillum aquaticum</name>
    <dbReference type="NCBI Taxonomy" id="568783"/>
    <lineage>
        <taxon>Bacteria</taxon>
        <taxon>Pseudomonadati</taxon>
        <taxon>Pseudomonadota</taxon>
        <taxon>Betaproteobacteria</taxon>
        <taxon>Burkholderiales</taxon>
        <taxon>Oxalobacteraceae</taxon>
        <taxon>Herbaspirillum</taxon>
    </lineage>
</organism>
<dbReference type="EMBL" id="NJGV01000022">
    <property type="protein sequence ID" value="OWY32845.1"/>
    <property type="molecule type" value="Genomic_DNA"/>
</dbReference>
<keyword evidence="2" id="KW-1185">Reference proteome</keyword>
<dbReference type="Proteomes" id="UP000214747">
    <property type="component" value="Unassembled WGS sequence"/>
</dbReference>
<evidence type="ECO:0000313" key="2">
    <source>
        <dbReference type="Proteomes" id="UP000214747"/>
    </source>
</evidence>
<accession>A0A225SQ13</accession>